<dbReference type="Pfam" id="PF00650">
    <property type="entry name" value="CRAL_TRIO"/>
    <property type="match status" value="1"/>
</dbReference>
<dbReference type="Gene3D" id="1.10.8.20">
    <property type="entry name" value="N-terminal domain of phosphatidylinositol transfer protein sec14p"/>
    <property type="match status" value="1"/>
</dbReference>
<evidence type="ECO:0000259" key="1">
    <source>
        <dbReference type="PROSITE" id="PS50191"/>
    </source>
</evidence>
<dbReference type="PANTHER" id="PTHR10174:SF208">
    <property type="entry name" value="CRAL-TRIO DOMAIN-CONTAINING PROTEIN DDB_G0278031"/>
    <property type="match status" value="1"/>
</dbReference>
<dbReference type="SUPFAM" id="SSF52087">
    <property type="entry name" value="CRAL/TRIO domain"/>
    <property type="match status" value="1"/>
</dbReference>
<organism evidence="2 3">
    <name type="scientific">Basidiobolus ranarum</name>
    <dbReference type="NCBI Taxonomy" id="34480"/>
    <lineage>
        <taxon>Eukaryota</taxon>
        <taxon>Fungi</taxon>
        <taxon>Fungi incertae sedis</taxon>
        <taxon>Zoopagomycota</taxon>
        <taxon>Entomophthoromycotina</taxon>
        <taxon>Basidiobolomycetes</taxon>
        <taxon>Basidiobolales</taxon>
        <taxon>Basidiobolaceae</taxon>
        <taxon>Basidiobolus</taxon>
    </lineage>
</organism>
<reference evidence="2 3" key="1">
    <citation type="submission" date="2023-04" db="EMBL/GenBank/DDBJ databases">
        <title>Genome of Basidiobolus ranarum AG-B5.</title>
        <authorList>
            <person name="Stajich J.E."/>
            <person name="Carter-House D."/>
            <person name="Gryganskyi A."/>
        </authorList>
    </citation>
    <scope>NUCLEOTIDE SEQUENCE [LARGE SCALE GENOMIC DNA]</scope>
    <source>
        <strain evidence="2 3">AG-B5</strain>
    </source>
</reference>
<dbReference type="CDD" id="cd00170">
    <property type="entry name" value="SEC14"/>
    <property type="match status" value="1"/>
</dbReference>
<dbReference type="Proteomes" id="UP001479436">
    <property type="component" value="Unassembled WGS sequence"/>
</dbReference>
<comment type="caution">
    <text evidence="2">The sequence shown here is derived from an EMBL/GenBank/DDBJ whole genome shotgun (WGS) entry which is preliminary data.</text>
</comment>
<protein>
    <submittedName>
        <fullName evidence="2">Clavesin-1</fullName>
    </submittedName>
</protein>
<evidence type="ECO:0000313" key="2">
    <source>
        <dbReference type="EMBL" id="KAK9721266.1"/>
    </source>
</evidence>
<name>A0ABR2W5X8_9FUNG</name>
<dbReference type="SUPFAM" id="SSF46938">
    <property type="entry name" value="CRAL/TRIO N-terminal domain"/>
    <property type="match status" value="1"/>
</dbReference>
<dbReference type="EMBL" id="JASJQH010006986">
    <property type="protein sequence ID" value="KAK9721266.1"/>
    <property type="molecule type" value="Genomic_DNA"/>
</dbReference>
<evidence type="ECO:0000313" key="3">
    <source>
        <dbReference type="Proteomes" id="UP001479436"/>
    </source>
</evidence>
<dbReference type="PROSITE" id="PS50191">
    <property type="entry name" value="CRAL_TRIO"/>
    <property type="match status" value="1"/>
</dbReference>
<dbReference type="SMART" id="SM00516">
    <property type="entry name" value="SEC14"/>
    <property type="match status" value="1"/>
</dbReference>
<feature type="domain" description="CRAL-TRIO" evidence="1">
    <location>
        <begin position="72"/>
        <end position="234"/>
    </location>
</feature>
<gene>
    <name evidence="2" type="primary">CLVS1_1</name>
    <name evidence="2" type="ORF">K7432_003572</name>
</gene>
<dbReference type="Gene3D" id="3.40.525.10">
    <property type="entry name" value="CRAL-TRIO lipid binding domain"/>
    <property type="match status" value="1"/>
</dbReference>
<sequence length="278" mass="31956">MVDFSPLDEFKHLLNTKPFSHEIHSFCTPTQSLDNFLSSFLRYKDNNVKSSMKMLQSYWLFRSEKIGTTRLSVADIRSPLLSKFISIPDATDLEGRQMVIIFFDRILENRLAQPEILKTIWFFLENMMDMPICQEKGICLVSIFENSMSSGSKGLVELIFESIQNKVPVKLGSVFLLNPPPWLKFFWALSSNFMKSKLVRRVKLLSGNYQAQLASFIERKNLIKELGGDLQFDHNEWLRAFFPDLDLNDISRPGNTLYSSLSGSITSLVDSKVDIICQ</sequence>
<proteinExistence type="predicted"/>
<keyword evidence="3" id="KW-1185">Reference proteome</keyword>
<dbReference type="InterPro" id="IPR001251">
    <property type="entry name" value="CRAL-TRIO_dom"/>
</dbReference>
<dbReference type="InterPro" id="IPR036273">
    <property type="entry name" value="CRAL/TRIO_N_dom_sf"/>
</dbReference>
<dbReference type="InterPro" id="IPR036865">
    <property type="entry name" value="CRAL-TRIO_dom_sf"/>
</dbReference>
<dbReference type="PANTHER" id="PTHR10174">
    <property type="entry name" value="ALPHA-TOCOPHEROL TRANSFER PROTEIN-RELATED"/>
    <property type="match status" value="1"/>
</dbReference>
<accession>A0ABR2W5X8</accession>